<comment type="similarity">
    <text evidence="2">Belongs to the heat shock protein 70 family.</text>
</comment>
<dbReference type="InterPro" id="IPR018181">
    <property type="entry name" value="Heat_shock_70_CS"/>
</dbReference>
<evidence type="ECO:0000259" key="13">
    <source>
        <dbReference type="PROSITE" id="PS50850"/>
    </source>
</evidence>
<dbReference type="GO" id="GO:0022857">
    <property type="term" value="F:transmembrane transporter activity"/>
    <property type="evidence" value="ECO:0007669"/>
    <property type="project" value="InterPro"/>
</dbReference>
<evidence type="ECO:0000256" key="5">
    <source>
        <dbReference type="ARBA" id="ARBA00022741"/>
    </source>
</evidence>
<evidence type="ECO:0000256" key="7">
    <source>
        <dbReference type="ARBA" id="ARBA00022989"/>
    </source>
</evidence>
<evidence type="ECO:0000256" key="1">
    <source>
        <dbReference type="ARBA" id="ARBA00004651"/>
    </source>
</evidence>
<sequence length="704" mass="73950">MIDRAWMAGRLPCWGLSRLRMLSGDPKAERGDDRMPANALIAIDFGTSNTVAVLRQAGSADRPLLFGGSPVMPSAVYFDDGRFHTGREAVRMAQLDPASFEPHPKQHVGDNLILLGHQELPAVDLVAVVLARVRQAAVEVVGESLPAVLTHPAQWGPHRIEVLERAAAAAGLDVVRLVAEPVAAAYRFAQVETVATTAGPIGVFDLGGGTFDIAVLRRDRTGRFAVAAQGGQANLGGVDLDQAIVAHLGGLIEQRHPELWQRISRPETAADRRAHRQFRDDVREAKEMLSQSPMAPIALPGLDTALHLTRDEVEHLAAPLVEAAVALTGRVIGEAGCAPSDLAGLFLVGGASRMPLVGRMLHQRLQVPPTVLEQPELAVAQGALDAAEQSAAPEPEPEPEPEPVSRPEPEPYAPSDPAPGASLPPVSVLPPPAPRRPSRTSTFAAGLGAFLVLADFTTMVVAAPTIGRDLGASVTALGLTVGSYSLVSAMLLLAAGVLADRWGSKRIYLVGLTGYCATSLVCWMAPGIDELLAGRVLQGAAAAVVLAPSIALLNRARHGEGRASTFGVWGAIAAVAAVIGLVLARTLTAPSLRTVVLIVAAAALVIAPSMVLLNRARRDRDRPSAFGVWGAVAIAAAATGPILGGLLTWFLGWRSIFFLEALTGVFAISLSAIMLTETRYAGQSRIDLRVLRYPGFSGPCSPRS</sequence>
<feature type="transmembrane region" description="Helical" evidence="12">
    <location>
        <begin position="594"/>
        <end position="613"/>
    </location>
</feature>
<dbReference type="PROSITE" id="PS01036">
    <property type="entry name" value="HSP70_3"/>
    <property type="match status" value="1"/>
</dbReference>
<accession>A0A6L5G550</accession>
<dbReference type="Proteomes" id="UP000477750">
    <property type="component" value="Unassembled WGS sequence"/>
</dbReference>
<dbReference type="Pfam" id="PF07690">
    <property type="entry name" value="MFS_1"/>
    <property type="match status" value="1"/>
</dbReference>
<feature type="transmembrane region" description="Helical" evidence="12">
    <location>
        <begin position="507"/>
        <end position="526"/>
    </location>
</feature>
<evidence type="ECO:0000256" key="3">
    <source>
        <dbReference type="ARBA" id="ARBA00022448"/>
    </source>
</evidence>
<reference evidence="14 15" key="1">
    <citation type="submission" date="2019-10" db="EMBL/GenBank/DDBJ databases">
        <title>Glycomyces albidus sp. nov., a novel actinomycete isolated from rhizosphere soil of wheat (Triticum aestivum L.).</title>
        <authorList>
            <person name="Qian L."/>
        </authorList>
    </citation>
    <scope>NUCLEOTIDE SEQUENCE [LARGE SCALE GENOMIC DNA]</scope>
    <source>
        <strain evidence="14 15">NEAU-7082</strain>
    </source>
</reference>
<dbReference type="GO" id="GO:0140662">
    <property type="term" value="F:ATP-dependent protein folding chaperone"/>
    <property type="evidence" value="ECO:0007669"/>
    <property type="project" value="InterPro"/>
</dbReference>
<evidence type="ECO:0000256" key="9">
    <source>
        <dbReference type="ARBA" id="ARBA00023136"/>
    </source>
</evidence>
<keyword evidence="6" id="KW-0067">ATP-binding</keyword>
<evidence type="ECO:0000256" key="8">
    <source>
        <dbReference type="ARBA" id="ARBA00023016"/>
    </source>
</evidence>
<name>A0A6L5G550_9ACTN</name>
<feature type="transmembrane region" description="Helical" evidence="12">
    <location>
        <begin position="656"/>
        <end position="675"/>
    </location>
</feature>
<organism evidence="14 15">
    <name type="scientific">Glycomyces albidus</name>
    <dbReference type="NCBI Taxonomy" id="2656774"/>
    <lineage>
        <taxon>Bacteria</taxon>
        <taxon>Bacillati</taxon>
        <taxon>Actinomycetota</taxon>
        <taxon>Actinomycetes</taxon>
        <taxon>Glycomycetales</taxon>
        <taxon>Glycomycetaceae</taxon>
        <taxon>Glycomyces</taxon>
    </lineage>
</organism>
<evidence type="ECO:0000256" key="12">
    <source>
        <dbReference type="SAM" id="Phobius"/>
    </source>
</evidence>
<dbReference type="InterPro" id="IPR011701">
    <property type="entry name" value="MFS"/>
</dbReference>
<feature type="transmembrane region" description="Helical" evidence="12">
    <location>
        <begin position="625"/>
        <end position="650"/>
    </location>
</feature>
<protein>
    <submittedName>
        <fullName evidence="14">MFS transporter</fullName>
    </submittedName>
</protein>
<evidence type="ECO:0000256" key="11">
    <source>
        <dbReference type="SAM" id="MobiDB-lite"/>
    </source>
</evidence>
<feature type="domain" description="Major facilitator superfamily (MFS) profile" evidence="13">
    <location>
        <begin position="441"/>
        <end position="704"/>
    </location>
</feature>
<dbReference type="PANTHER" id="PTHR42718">
    <property type="entry name" value="MAJOR FACILITATOR SUPERFAMILY MULTIDRUG TRANSPORTER MFSC"/>
    <property type="match status" value="1"/>
</dbReference>
<dbReference type="InterPro" id="IPR020846">
    <property type="entry name" value="MFS_dom"/>
</dbReference>
<dbReference type="GO" id="GO:0005524">
    <property type="term" value="F:ATP binding"/>
    <property type="evidence" value="ECO:0007669"/>
    <property type="project" value="UniProtKB-KW"/>
</dbReference>
<dbReference type="Gene3D" id="1.20.1720.10">
    <property type="entry name" value="Multidrug resistance protein D"/>
    <property type="match status" value="1"/>
</dbReference>
<comment type="caution">
    <text evidence="14">The sequence shown here is derived from an EMBL/GenBank/DDBJ whole genome shotgun (WGS) entry which is preliminary data.</text>
</comment>
<feature type="transmembrane region" description="Helical" evidence="12">
    <location>
        <begin position="566"/>
        <end position="588"/>
    </location>
</feature>
<evidence type="ECO:0000313" key="15">
    <source>
        <dbReference type="Proteomes" id="UP000477750"/>
    </source>
</evidence>
<evidence type="ECO:0000313" key="14">
    <source>
        <dbReference type="EMBL" id="MQM24757.1"/>
    </source>
</evidence>
<dbReference type="SUPFAM" id="SSF103473">
    <property type="entry name" value="MFS general substrate transporter"/>
    <property type="match status" value="2"/>
</dbReference>
<dbReference type="PROSITE" id="PS50850">
    <property type="entry name" value="MFS"/>
    <property type="match status" value="1"/>
</dbReference>
<feature type="transmembrane region" description="Helical" evidence="12">
    <location>
        <begin position="532"/>
        <end position="554"/>
    </location>
</feature>
<dbReference type="GO" id="GO:0005886">
    <property type="term" value="C:plasma membrane"/>
    <property type="evidence" value="ECO:0007669"/>
    <property type="project" value="UniProtKB-SubCell"/>
</dbReference>
<feature type="transmembrane region" description="Helical" evidence="12">
    <location>
        <begin position="472"/>
        <end position="495"/>
    </location>
</feature>
<dbReference type="InterPro" id="IPR036259">
    <property type="entry name" value="MFS_trans_sf"/>
</dbReference>
<dbReference type="Pfam" id="PF00012">
    <property type="entry name" value="HSP70"/>
    <property type="match status" value="1"/>
</dbReference>
<evidence type="ECO:0000256" key="6">
    <source>
        <dbReference type="ARBA" id="ARBA00022840"/>
    </source>
</evidence>
<dbReference type="EMBL" id="WIAO01000003">
    <property type="protein sequence ID" value="MQM24757.1"/>
    <property type="molecule type" value="Genomic_DNA"/>
</dbReference>
<dbReference type="Gene3D" id="3.90.640.10">
    <property type="entry name" value="Actin, Chain A, domain 4"/>
    <property type="match status" value="1"/>
</dbReference>
<keyword evidence="8" id="KW-0346">Stress response</keyword>
<keyword evidence="5" id="KW-0547">Nucleotide-binding</keyword>
<dbReference type="AlphaFoldDB" id="A0A6L5G550"/>
<keyword evidence="10" id="KW-0143">Chaperone</keyword>
<evidence type="ECO:0000256" key="2">
    <source>
        <dbReference type="ARBA" id="ARBA00007381"/>
    </source>
</evidence>
<feature type="transmembrane region" description="Helical" evidence="12">
    <location>
        <begin position="443"/>
        <end position="466"/>
    </location>
</feature>
<evidence type="ECO:0000256" key="4">
    <source>
        <dbReference type="ARBA" id="ARBA00022692"/>
    </source>
</evidence>
<comment type="subcellular location">
    <subcellularLocation>
        <location evidence="1">Cell membrane</location>
        <topology evidence="1">Multi-pass membrane protein</topology>
    </subcellularLocation>
</comment>
<keyword evidence="4 12" id="KW-0812">Transmembrane</keyword>
<dbReference type="PANTHER" id="PTHR42718:SF9">
    <property type="entry name" value="MAJOR FACILITATOR SUPERFAMILY MULTIDRUG TRANSPORTER MFSC"/>
    <property type="match status" value="1"/>
</dbReference>
<dbReference type="InterPro" id="IPR043129">
    <property type="entry name" value="ATPase_NBD"/>
</dbReference>
<proteinExistence type="inferred from homology"/>
<dbReference type="InterPro" id="IPR013126">
    <property type="entry name" value="Hsp_70_fam"/>
</dbReference>
<gene>
    <name evidence="14" type="ORF">GFD30_04055</name>
</gene>
<dbReference type="Gene3D" id="3.30.420.40">
    <property type="match status" value="2"/>
</dbReference>
<feature type="region of interest" description="Disordered" evidence="11">
    <location>
        <begin position="383"/>
        <end position="439"/>
    </location>
</feature>
<dbReference type="PRINTS" id="PR00301">
    <property type="entry name" value="HEATSHOCK70"/>
</dbReference>
<evidence type="ECO:0000256" key="10">
    <source>
        <dbReference type="ARBA" id="ARBA00023186"/>
    </source>
</evidence>
<keyword evidence="7 12" id="KW-1133">Transmembrane helix</keyword>
<dbReference type="SUPFAM" id="SSF53067">
    <property type="entry name" value="Actin-like ATPase domain"/>
    <property type="match status" value="2"/>
</dbReference>
<keyword evidence="9 12" id="KW-0472">Membrane</keyword>
<keyword evidence="15" id="KW-1185">Reference proteome</keyword>
<keyword evidence="3" id="KW-0813">Transport</keyword>